<organism evidence="9 10">
    <name type="scientific">Punica granatum</name>
    <name type="common">Pomegranate</name>
    <dbReference type="NCBI Taxonomy" id="22663"/>
    <lineage>
        <taxon>Eukaryota</taxon>
        <taxon>Viridiplantae</taxon>
        <taxon>Streptophyta</taxon>
        <taxon>Embryophyta</taxon>
        <taxon>Tracheophyta</taxon>
        <taxon>Spermatophyta</taxon>
        <taxon>Magnoliopsida</taxon>
        <taxon>eudicotyledons</taxon>
        <taxon>Gunneridae</taxon>
        <taxon>Pentapetalae</taxon>
        <taxon>rosids</taxon>
        <taxon>malvids</taxon>
        <taxon>Myrtales</taxon>
        <taxon>Lythraceae</taxon>
        <taxon>Punica</taxon>
    </lineage>
</organism>
<evidence type="ECO:0000256" key="7">
    <source>
        <dbReference type="SAM" id="MobiDB-lite"/>
    </source>
</evidence>
<dbReference type="OrthoDB" id="415724at2759"/>
<dbReference type="RefSeq" id="XP_031376076.1">
    <property type="nucleotide sequence ID" value="XM_031520216.1"/>
</dbReference>
<proteinExistence type="predicted"/>
<dbReference type="Proteomes" id="UP000515151">
    <property type="component" value="Unplaced"/>
</dbReference>
<protein>
    <submittedName>
        <fullName evidence="10">Uncharacterized protein LOC116191016</fullName>
    </submittedName>
</protein>
<dbReference type="AlphaFoldDB" id="A0A6P8C2U2"/>
<evidence type="ECO:0000256" key="3">
    <source>
        <dbReference type="ARBA" id="ARBA00022722"/>
    </source>
</evidence>
<feature type="compositionally biased region" description="Basic and acidic residues" evidence="7">
    <location>
        <begin position="34"/>
        <end position="44"/>
    </location>
</feature>
<keyword evidence="1" id="KW-0808">Transferase</keyword>
<dbReference type="PANTHER" id="PTHR35046">
    <property type="entry name" value="ZINC KNUCKLE (CCHC-TYPE) FAMILY PROTEIN"/>
    <property type="match status" value="1"/>
</dbReference>
<keyword evidence="6" id="KW-0695">RNA-directed DNA polymerase</keyword>
<dbReference type="CDD" id="cd00303">
    <property type="entry name" value="retropepsin_like"/>
    <property type="match status" value="1"/>
</dbReference>
<dbReference type="Gene3D" id="3.10.10.10">
    <property type="entry name" value="HIV Type 1 Reverse Transcriptase, subunit A, domain 1"/>
    <property type="match status" value="1"/>
</dbReference>
<dbReference type="Pfam" id="PF17917">
    <property type="entry name" value="RT_RNaseH"/>
    <property type="match status" value="1"/>
</dbReference>
<name>A0A6P8C2U2_PUNGR</name>
<dbReference type="InterPro" id="IPR043128">
    <property type="entry name" value="Rev_trsase/Diguanyl_cyclase"/>
</dbReference>
<evidence type="ECO:0000256" key="6">
    <source>
        <dbReference type="ARBA" id="ARBA00022918"/>
    </source>
</evidence>
<keyword evidence="9" id="KW-1185">Reference proteome</keyword>
<dbReference type="GO" id="GO:0004519">
    <property type="term" value="F:endonuclease activity"/>
    <property type="evidence" value="ECO:0007669"/>
    <property type="project" value="UniProtKB-KW"/>
</dbReference>
<reference evidence="10" key="2">
    <citation type="submission" date="2025-08" db="UniProtKB">
        <authorList>
            <consortium name="RefSeq"/>
        </authorList>
    </citation>
    <scope>IDENTIFICATION</scope>
    <source>
        <tissue evidence="10">Leaf</tissue>
    </source>
</reference>
<evidence type="ECO:0000256" key="5">
    <source>
        <dbReference type="ARBA" id="ARBA00022801"/>
    </source>
</evidence>
<gene>
    <name evidence="10" type="primary">LOC116191016</name>
</gene>
<dbReference type="SUPFAM" id="SSF56672">
    <property type="entry name" value="DNA/RNA polymerases"/>
    <property type="match status" value="1"/>
</dbReference>
<dbReference type="Gene3D" id="3.30.70.270">
    <property type="match status" value="1"/>
</dbReference>
<feature type="region of interest" description="Disordered" evidence="7">
    <location>
        <begin position="34"/>
        <end position="109"/>
    </location>
</feature>
<dbReference type="InterPro" id="IPR041373">
    <property type="entry name" value="RT_RNaseH"/>
</dbReference>
<evidence type="ECO:0000256" key="1">
    <source>
        <dbReference type="ARBA" id="ARBA00022679"/>
    </source>
</evidence>
<feature type="compositionally biased region" description="Acidic residues" evidence="7">
    <location>
        <begin position="88"/>
        <end position="97"/>
    </location>
</feature>
<accession>A0A6P8C2U2</accession>
<evidence type="ECO:0000256" key="2">
    <source>
        <dbReference type="ARBA" id="ARBA00022695"/>
    </source>
</evidence>
<feature type="compositionally biased region" description="Basic and acidic residues" evidence="7">
    <location>
        <begin position="62"/>
        <end position="87"/>
    </location>
</feature>
<evidence type="ECO:0000259" key="8">
    <source>
        <dbReference type="Pfam" id="PF17917"/>
    </source>
</evidence>
<evidence type="ECO:0000313" key="9">
    <source>
        <dbReference type="Proteomes" id="UP000515151"/>
    </source>
</evidence>
<reference evidence="9" key="1">
    <citation type="journal article" date="2020" name="Plant Biotechnol. J.">
        <title>The pomegranate (Punica granatum L.) draft genome dissects genetic divergence between soft- and hard-seeded cultivars.</title>
        <authorList>
            <person name="Luo X."/>
            <person name="Li H."/>
            <person name="Wu Z."/>
            <person name="Yao W."/>
            <person name="Zhao P."/>
            <person name="Cao D."/>
            <person name="Yu H."/>
            <person name="Li K."/>
            <person name="Poudel K."/>
            <person name="Zhao D."/>
            <person name="Zhang F."/>
            <person name="Xia X."/>
            <person name="Chen L."/>
            <person name="Wang Q."/>
            <person name="Jing D."/>
            <person name="Cao S."/>
        </authorList>
    </citation>
    <scope>NUCLEOTIDE SEQUENCE [LARGE SCALE GENOMIC DNA]</scope>
    <source>
        <strain evidence="9">cv. Tunisia</strain>
    </source>
</reference>
<dbReference type="InterPro" id="IPR043502">
    <property type="entry name" value="DNA/RNA_pol_sf"/>
</dbReference>
<dbReference type="GeneID" id="116191016"/>
<dbReference type="GO" id="GO:0003964">
    <property type="term" value="F:RNA-directed DNA polymerase activity"/>
    <property type="evidence" value="ECO:0007669"/>
    <property type="project" value="UniProtKB-KW"/>
</dbReference>
<dbReference type="PANTHER" id="PTHR35046:SF9">
    <property type="entry name" value="RNA-DIRECTED DNA POLYMERASE"/>
    <property type="match status" value="1"/>
</dbReference>
<feature type="domain" description="Reverse transcriptase RNase H-like" evidence="8">
    <location>
        <begin position="362"/>
        <end position="419"/>
    </location>
</feature>
<keyword evidence="3" id="KW-0540">Nuclease</keyword>
<keyword evidence="2" id="KW-0548">Nucleotidyltransferase</keyword>
<keyword evidence="4" id="KW-0255">Endonuclease</keyword>
<sequence length="419" mass="48362">MWFESRIANVVELQHYVEIEEMVSMAMKVERQLKRGRPAKHEGDSYSGSSNWKSKWGASSRPVEKPKSNAEKSMSKSQGDNKERDSGEIETEEEESDSMPTQDDSSSDYEYAAEGNALHPRPYKLQWLNESGEVKVNKQVLVSFTIGRYKDKVLCDVVPMHASHILLGRPWQFDRQAIHDGYKNRYSFVNDGRKVTLVPLTPYQVYEGQLRIKRSICEKSDVEAEIERKKDCVTSLLQEFGDVFPTELPNRLPPIRGIEHQIDFVPGAAIPNRPAYRTNPEETKELQRQVDELLAKGHVRESMSPCAVPVLLVPKKDVVYFDDILVYSKSLKDHIHHLRCVLQVDEEKVKAIKDWPTPKSVTEEKRPIAYFSEKLNGAALNYSTYDKELYALVRALETWQHYLWSKEFVIHTDHESLKH</sequence>
<evidence type="ECO:0000256" key="4">
    <source>
        <dbReference type="ARBA" id="ARBA00022759"/>
    </source>
</evidence>
<dbReference type="GO" id="GO:0016787">
    <property type="term" value="F:hydrolase activity"/>
    <property type="evidence" value="ECO:0007669"/>
    <property type="project" value="UniProtKB-KW"/>
</dbReference>
<keyword evidence="5" id="KW-0378">Hydrolase</keyword>
<evidence type="ECO:0000313" key="10">
    <source>
        <dbReference type="RefSeq" id="XP_031376076.1"/>
    </source>
</evidence>